<proteinExistence type="predicted"/>
<protein>
    <submittedName>
        <fullName evidence="1">Uncharacterized protein</fullName>
    </submittedName>
</protein>
<accession>A0A7V2SXR2</accession>
<evidence type="ECO:0000313" key="1">
    <source>
        <dbReference type="EMBL" id="HFC91392.1"/>
    </source>
</evidence>
<name>A0A7V2SXR2_LEUMU</name>
<reference evidence="1" key="1">
    <citation type="journal article" date="2020" name="mSystems">
        <title>Genome- and Community-Level Interaction Insights into Carbon Utilization and Element Cycling Functions of Hydrothermarchaeota in Hydrothermal Sediment.</title>
        <authorList>
            <person name="Zhou Z."/>
            <person name="Liu Y."/>
            <person name="Xu W."/>
            <person name="Pan J."/>
            <person name="Luo Z.H."/>
            <person name="Li M."/>
        </authorList>
    </citation>
    <scope>NUCLEOTIDE SEQUENCE [LARGE SCALE GENOMIC DNA]</scope>
    <source>
        <strain evidence="1">HyVt-493</strain>
    </source>
</reference>
<organism evidence="1">
    <name type="scientific">Leucothrix mucor</name>
    <dbReference type="NCBI Taxonomy" id="45248"/>
    <lineage>
        <taxon>Bacteria</taxon>
        <taxon>Pseudomonadati</taxon>
        <taxon>Pseudomonadota</taxon>
        <taxon>Gammaproteobacteria</taxon>
        <taxon>Thiotrichales</taxon>
        <taxon>Thiotrichaceae</taxon>
        <taxon>Leucothrix</taxon>
    </lineage>
</organism>
<gene>
    <name evidence="1" type="ORF">ENJ51_01120</name>
</gene>
<sequence length="232" mass="26251">MSDTQNNVEFSAPDESKTFLKEELAKKQKQLMQLTLNSEPLERANLQYDISELMLDIAKPGMPEAAWGMAKESFKIYMNNKRWEEAVSCCDLLYRADQPASIIALGNGLWLSVTYPIDPELTILMLNNLIDDTPAKADGAAVAAVVAHHIADLRLEGEKRDSVMFLTMNLIAKVAERHSSVKSQDQMNFWMTKLDLNDPDVYFPRLAQVIDAIVADSWWYDRDALRAELPVN</sequence>
<dbReference type="AlphaFoldDB" id="A0A7V2SXR2"/>
<dbReference type="Proteomes" id="UP000885750">
    <property type="component" value="Unassembled WGS sequence"/>
</dbReference>
<dbReference type="EMBL" id="DRMS01000042">
    <property type="protein sequence ID" value="HFC91392.1"/>
    <property type="molecule type" value="Genomic_DNA"/>
</dbReference>
<comment type="caution">
    <text evidence="1">The sequence shown here is derived from an EMBL/GenBank/DDBJ whole genome shotgun (WGS) entry which is preliminary data.</text>
</comment>